<dbReference type="PANTHER" id="PTHR32432">
    <property type="entry name" value="CELL DIVISION PROTEIN FTSA-RELATED"/>
    <property type="match status" value="1"/>
</dbReference>
<evidence type="ECO:0000313" key="1">
    <source>
        <dbReference type="EMBL" id="MCR2042816.1"/>
    </source>
</evidence>
<keyword evidence="2" id="KW-1185">Reference proteome</keyword>
<dbReference type="CDD" id="cd24049">
    <property type="entry name" value="ASKHA_NBD_PilM"/>
    <property type="match status" value="1"/>
</dbReference>
<dbReference type="RefSeq" id="WP_042681631.1">
    <property type="nucleotide sequence ID" value="NZ_CABKTM010000043.1"/>
</dbReference>
<dbReference type="EMBL" id="JANJZL010000001">
    <property type="protein sequence ID" value="MCR2042816.1"/>
    <property type="molecule type" value="Genomic_DNA"/>
</dbReference>
<sequence length="322" mass="37388">MVFKLAFLNRTILSIDIGTYETKVVEGKITHKGIVINNFFSFLTPEGAYRDGHILEKELLYYVLKEELRKNKLSSKITYLTIKSSSIITEEIKIPVVKDKDIEGILKYELKEYLPIGIEDYIIQYKILNKMKVEEIEKLRILLIAIPKEIVENHFILLRDLGLKPTVLDFQLNSVSKLLKYNQIINENQDIKDTVIALIDLGFINTSVIINRNDDILFNQSIEFGGDSMNENRMNGIDKGDIEIMLKEINSVFVNYKKIYKEDEIRKIFLYGGLSNIKDMGNIFEKYFNMPSIRIKNMDNIYLKEDLNKYVNCVGCIIRAGE</sequence>
<dbReference type="InterPro" id="IPR005883">
    <property type="entry name" value="PilM"/>
</dbReference>
<dbReference type="PIRSF" id="PIRSF019169">
    <property type="entry name" value="PilM"/>
    <property type="match status" value="1"/>
</dbReference>
<dbReference type="InterPro" id="IPR043129">
    <property type="entry name" value="ATPase_NBD"/>
</dbReference>
<dbReference type="PANTHER" id="PTHR32432:SF3">
    <property type="entry name" value="ETHANOLAMINE UTILIZATION PROTEIN EUTJ"/>
    <property type="match status" value="1"/>
</dbReference>
<dbReference type="Proteomes" id="UP001142078">
    <property type="component" value="Unassembled WGS sequence"/>
</dbReference>
<name>A0A9X2MK99_9FIRM</name>
<accession>A0A9X2MK99</accession>
<dbReference type="SUPFAM" id="SSF53067">
    <property type="entry name" value="Actin-like ATPase domain"/>
    <property type="match status" value="2"/>
</dbReference>
<proteinExistence type="predicted"/>
<protein>
    <submittedName>
        <fullName evidence="1">Pilus assembly protein PilM</fullName>
    </submittedName>
</protein>
<gene>
    <name evidence="1" type="primary">pilM</name>
    <name evidence="1" type="ORF">NSA23_01670</name>
</gene>
<dbReference type="Gene3D" id="3.30.1490.300">
    <property type="match status" value="1"/>
</dbReference>
<evidence type="ECO:0000313" key="2">
    <source>
        <dbReference type="Proteomes" id="UP001142078"/>
    </source>
</evidence>
<comment type="caution">
    <text evidence="1">The sequence shown here is derived from an EMBL/GenBank/DDBJ whole genome shotgun (WGS) entry which is preliminary data.</text>
</comment>
<dbReference type="Gene3D" id="3.30.420.40">
    <property type="match status" value="2"/>
</dbReference>
<reference evidence="1" key="1">
    <citation type="submission" date="2022-07" db="EMBL/GenBank/DDBJ databases">
        <title>Enhanced cultured diversity of the mouse gut microbiota enables custom-made synthetic communities.</title>
        <authorList>
            <person name="Afrizal A."/>
        </authorList>
    </citation>
    <scope>NUCLEOTIDE SEQUENCE</scope>
    <source>
        <strain evidence="1">DSM 29482</strain>
    </source>
</reference>
<organism evidence="1 2">
    <name type="scientific">Anaerosalibacter massiliensis</name>
    <dbReference type="NCBI Taxonomy" id="1347392"/>
    <lineage>
        <taxon>Bacteria</taxon>
        <taxon>Bacillati</taxon>
        <taxon>Bacillota</taxon>
        <taxon>Tissierellia</taxon>
        <taxon>Tissierellales</taxon>
        <taxon>Sporanaerobacteraceae</taxon>
        <taxon>Anaerosalibacter</taxon>
    </lineage>
</organism>
<dbReference type="AlphaFoldDB" id="A0A9X2MK99"/>
<dbReference type="Pfam" id="PF11104">
    <property type="entry name" value="PilM_2"/>
    <property type="match status" value="1"/>
</dbReference>
<dbReference type="InterPro" id="IPR050696">
    <property type="entry name" value="FtsA/MreB"/>
</dbReference>